<dbReference type="SUPFAM" id="SSF56935">
    <property type="entry name" value="Porins"/>
    <property type="match status" value="1"/>
</dbReference>
<organism evidence="1 2">
    <name type="scientific">Paenimyroides tangerinum</name>
    <dbReference type="NCBI Taxonomy" id="2488728"/>
    <lineage>
        <taxon>Bacteria</taxon>
        <taxon>Pseudomonadati</taxon>
        <taxon>Bacteroidota</taxon>
        <taxon>Flavobacteriia</taxon>
        <taxon>Flavobacteriales</taxon>
        <taxon>Flavobacteriaceae</taxon>
        <taxon>Paenimyroides</taxon>
    </lineage>
</organism>
<dbReference type="Gene3D" id="2.40.160.60">
    <property type="entry name" value="Outer membrane protein transport protein (OMPP1/FadL/TodX)"/>
    <property type="match status" value="1"/>
</dbReference>
<name>A0A3P3WGI8_9FLAO</name>
<evidence type="ECO:0000313" key="2">
    <source>
        <dbReference type="Proteomes" id="UP000275719"/>
    </source>
</evidence>
<proteinExistence type="predicted"/>
<sequence length="185" mass="21185">MKKIIWILLFSGLLGQNEINAQIVHPQNNEPRKIKSDFFERVQFGGGLGLSFGNNFTDIAIAPSGIYHLTDKVAVGVGLQYNYVESKDYYRSSSYGINLIGLYTPIPQFQLSAELEQLRVNNSIDLYSGGYYYGKFKDNFWNTGLFLGAGYRTSNVTVGIRYNVLYKRDNFVYSQAWMPFVRVYF</sequence>
<comment type="caution">
    <text evidence="1">The sequence shown here is derived from an EMBL/GenBank/DDBJ whole genome shotgun (WGS) entry which is preliminary data.</text>
</comment>
<keyword evidence="2" id="KW-1185">Reference proteome</keyword>
<protein>
    <recommendedName>
        <fullName evidence="3">Alpha-ketoglutarate decarboxylase</fullName>
    </recommendedName>
</protein>
<dbReference type="Proteomes" id="UP000275719">
    <property type="component" value="Unassembled WGS sequence"/>
</dbReference>
<dbReference type="OrthoDB" id="1160493at2"/>
<evidence type="ECO:0000313" key="1">
    <source>
        <dbReference type="EMBL" id="RRJ91653.1"/>
    </source>
</evidence>
<dbReference type="EMBL" id="RQVQ01000009">
    <property type="protein sequence ID" value="RRJ91653.1"/>
    <property type="molecule type" value="Genomic_DNA"/>
</dbReference>
<gene>
    <name evidence="1" type="ORF">EG240_05485</name>
</gene>
<evidence type="ECO:0008006" key="3">
    <source>
        <dbReference type="Google" id="ProtNLM"/>
    </source>
</evidence>
<dbReference type="AlphaFoldDB" id="A0A3P3WGI8"/>
<accession>A0A3P3WGI8</accession>
<dbReference type="RefSeq" id="WP_125018273.1">
    <property type="nucleotide sequence ID" value="NZ_RQVQ01000009.1"/>
</dbReference>
<reference evidence="1 2" key="1">
    <citation type="submission" date="2018-11" db="EMBL/GenBank/DDBJ databases">
        <title>Flavobacterium sp. nov., YIM 102701-2 draft genome.</title>
        <authorList>
            <person name="Li G."/>
            <person name="Jiang Y."/>
        </authorList>
    </citation>
    <scope>NUCLEOTIDE SEQUENCE [LARGE SCALE GENOMIC DNA]</scope>
    <source>
        <strain evidence="1 2">YIM 102701-2</strain>
    </source>
</reference>